<sequence length="798" mass="86132">MQRPSDDRGESHPQENRADIADVGGSIFQARDISGGISVYNTGTIGRAGAPPRQLPGDISHFINRTAELAALENMLTAAPQGDQVIPRVFVISGSAGVGKTALALRWAHTVRSRFRSGDLYVNLRGYDDGPPQDPASALDRMLRALGMRNADIPRDVEDRAAVFRTLTSDRDILILLDNAVSTSQVRPLLPGSAKPLVIVTSRSTLPALAVRDGATRVHLDTLRKDDALALLKAVSQHGRSDSDAELQELAQLCARLPLALRIAGERAASHPMMRLAELIDDLRDDSLIWDALSLGDDSATEAVRTVFTWSYRALSADAARLFRLLGVNPGTDLSLPAAAALGATPIRATRRALDLLTGAFMVTASAPGRYELHDLLKAYALAEARTTDSSSALQAAIRRLSAWYSATVEQAAGSLSPGDVVHVPVEEPGIPAPLTFAGPATAYDWFELERQNLVATARTALEYQQAEAAWSLSMATSVIHTHHFTFDDWAVMSEVAVAAAQAIGDPLRHAKALDNRGKYFFRRGLLAEARQTFDQALQLRREHGDTRTVSESLNAMGLVCLRQRALGEAIGYFSQAAAGFESVADARWVALTRSNIMEAHLEMGNAAAALTLASGLPETFQRLNDAASYGNVCWLIAWAERIGGDLESAATNIALALGVAEEASNRMWEGFWLIEAARIHRAAGALDEAMNCCVMAASLQRQIGDTGREAMALDCTGEVFQALGNFDDALAFHSHALRMYESVGDVWHVAVSIANLVACHKVRGDTTRARELSARGLKLLQPFNDSRALSLRERLSD</sequence>
<evidence type="ECO:0000313" key="4">
    <source>
        <dbReference type="EMBL" id="MBG6091928.1"/>
    </source>
</evidence>
<dbReference type="SUPFAM" id="SSF48452">
    <property type="entry name" value="TPR-like"/>
    <property type="match status" value="2"/>
</dbReference>
<dbReference type="InterPro" id="IPR011990">
    <property type="entry name" value="TPR-like_helical_dom_sf"/>
</dbReference>
<evidence type="ECO:0000256" key="2">
    <source>
        <dbReference type="SAM" id="MobiDB-lite"/>
    </source>
</evidence>
<keyword evidence="5" id="KW-1185">Reference proteome</keyword>
<dbReference type="SMART" id="SM00028">
    <property type="entry name" value="TPR"/>
    <property type="match status" value="4"/>
</dbReference>
<evidence type="ECO:0000256" key="1">
    <source>
        <dbReference type="PROSITE-ProRule" id="PRU00339"/>
    </source>
</evidence>
<dbReference type="AlphaFoldDB" id="A0A931DSK6"/>
<dbReference type="EMBL" id="JADOUA010000001">
    <property type="protein sequence ID" value="MBG6091928.1"/>
    <property type="molecule type" value="Genomic_DNA"/>
</dbReference>
<dbReference type="Pfam" id="PF13424">
    <property type="entry name" value="TPR_12"/>
    <property type="match status" value="1"/>
</dbReference>
<name>A0A931DSK6_9ACTN</name>
<dbReference type="SMART" id="SM00382">
    <property type="entry name" value="AAA"/>
    <property type="match status" value="1"/>
</dbReference>
<evidence type="ECO:0000313" key="5">
    <source>
        <dbReference type="Proteomes" id="UP000614047"/>
    </source>
</evidence>
<feature type="region of interest" description="Disordered" evidence="2">
    <location>
        <begin position="1"/>
        <end position="21"/>
    </location>
</feature>
<keyword evidence="1" id="KW-0802">TPR repeat</keyword>
<dbReference type="Gene3D" id="3.40.50.300">
    <property type="entry name" value="P-loop containing nucleotide triphosphate hydrolases"/>
    <property type="match status" value="1"/>
</dbReference>
<dbReference type="PROSITE" id="PS50005">
    <property type="entry name" value="TPR"/>
    <property type="match status" value="1"/>
</dbReference>
<dbReference type="PANTHER" id="PTHR47691:SF3">
    <property type="entry name" value="HTH-TYPE TRANSCRIPTIONAL REGULATOR RV0890C-RELATED"/>
    <property type="match status" value="1"/>
</dbReference>
<dbReference type="Gene3D" id="1.25.40.10">
    <property type="entry name" value="Tetratricopeptide repeat domain"/>
    <property type="match status" value="2"/>
</dbReference>
<comment type="caution">
    <text evidence="4">The sequence shown here is derived from an EMBL/GenBank/DDBJ whole genome shotgun (WGS) entry which is preliminary data.</text>
</comment>
<organism evidence="4 5">
    <name type="scientific">Actinomadura viridis</name>
    <dbReference type="NCBI Taxonomy" id="58110"/>
    <lineage>
        <taxon>Bacteria</taxon>
        <taxon>Bacillati</taxon>
        <taxon>Actinomycetota</taxon>
        <taxon>Actinomycetes</taxon>
        <taxon>Streptosporangiales</taxon>
        <taxon>Thermomonosporaceae</taxon>
        <taxon>Actinomadura</taxon>
    </lineage>
</organism>
<dbReference type="Proteomes" id="UP000614047">
    <property type="component" value="Unassembled WGS sequence"/>
</dbReference>
<feature type="compositionally biased region" description="Basic and acidic residues" evidence="2">
    <location>
        <begin position="1"/>
        <end position="20"/>
    </location>
</feature>
<gene>
    <name evidence="4" type="ORF">IW256_006041</name>
</gene>
<dbReference type="GO" id="GO:0043531">
    <property type="term" value="F:ADP binding"/>
    <property type="evidence" value="ECO:0007669"/>
    <property type="project" value="InterPro"/>
</dbReference>
<dbReference type="SUPFAM" id="SSF52540">
    <property type="entry name" value="P-loop containing nucleoside triphosphate hydrolases"/>
    <property type="match status" value="1"/>
</dbReference>
<proteinExistence type="predicted"/>
<accession>A0A931DSK6</accession>
<dbReference type="PANTHER" id="PTHR47691">
    <property type="entry name" value="REGULATOR-RELATED"/>
    <property type="match status" value="1"/>
</dbReference>
<feature type="repeat" description="TPR" evidence="1">
    <location>
        <begin position="511"/>
        <end position="544"/>
    </location>
</feature>
<evidence type="ECO:0000259" key="3">
    <source>
        <dbReference type="SMART" id="SM00382"/>
    </source>
</evidence>
<dbReference type="Pfam" id="PF00931">
    <property type="entry name" value="NB-ARC"/>
    <property type="match status" value="1"/>
</dbReference>
<dbReference type="InterPro" id="IPR003593">
    <property type="entry name" value="AAA+_ATPase"/>
</dbReference>
<dbReference type="RefSeq" id="WP_197014185.1">
    <property type="nucleotide sequence ID" value="NZ_BAABES010000002.1"/>
</dbReference>
<feature type="domain" description="AAA+ ATPase" evidence="3">
    <location>
        <begin position="86"/>
        <end position="226"/>
    </location>
</feature>
<protein>
    <submittedName>
        <fullName evidence="4">Tetratricopeptide (TPR) repeat protein</fullName>
    </submittedName>
</protein>
<dbReference type="InterPro" id="IPR002182">
    <property type="entry name" value="NB-ARC"/>
</dbReference>
<dbReference type="InterPro" id="IPR027417">
    <property type="entry name" value="P-loop_NTPase"/>
</dbReference>
<reference evidence="4" key="1">
    <citation type="submission" date="2020-11" db="EMBL/GenBank/DDBJ databases">
        <title>Sequencing the genomes of 1000 actinobacteria strains.</title>
        <authorList>
            <person name="Klenk H.-P."/>
        </authorList>
    </citation>
    <scope>NUCLEOTIDE SEQUENCE</scope>
    <source>
        <strain evidence="4">DSM 43175</strain>
    </source>
</reference>
<dbReference type="PRINTS" id="PR00364">
    <property type="entry name" value="DISEASERSIST"/>
</dbReference>
<dbReference type="InterPro" id="IPR019734">
    <property type="entry name" value="TPR_rpt"/>
</dbReference>